<proteinExistence type="predicted"/>
<keyword evidence="3" id="KW-1185">Reference proteome</keyword>
<dbReference type="STRING" id="1286106.MPL1_08197"/>
<protein>
    <submittedName>
        <fullName evidence="2">Isoprenoid biosynthesis protein</fullName>
    </submittedName>
</protein>
<dbReference type="eggNOG" id="COG3147">
    <property type="taxonomic scope" value="Bacteria"/>
</dbReference>
<evidence type="ECO:0000256" key="1">
    <source>
        <dbReference type="SAM" id="MobiDB-lite"/>
    </source>
</evidence>
<name>M7P030_9GAMM</name>
<feature type="region of interest" description="Disordered" evidence="1">
    <location>
        <begin position="205"/>
        <end position="225"/>
    </location>
</feature>
<evidence type="ECO:0000313" key="3">
    <source>
        <dbReference type="Proteomes" id="UP000012019"/>
    </source>
</evidence>
<dbReference type="AlphaFoldDB" id="M7P030"/>
<comment type="caution">
    <text evidence="2">The sequence shown here is derived from an EMBL/GenBank/DDBJ whole genome shotgun (WGS) entry which is preliminary data.</text>
</comment>
<organism evidence="2 3">
    <name type="scientific">Methylophaga lonarensis MPL</name>
    <dbReference type="NCBI Taxonomy" id="1286106"/>
    <lineage>
        <taxon>Bacteria</taxon>
        <taxon>Pseudomonadati</taxon>
        <taxon>Pseudomonadota</taxon>
        <taxon>Gammaproteobacteria</taxon>
        <taxon>Thiotrichales</taxon>
        <taxon>Piscirickettsiaceae</taxon>
        <taxon>Methylophaga</taxon>
    </lineage>
</organism>
<gene>
    <name evidence="2" type="ORF">MPL1_08197</name>
</gene>
<dbReference type="InterPro" id="IPR021457">
    <property type="entry name" value="DUF3108"/>
</dbReference>
<sequence length="225" mass="26111">MQYNSLTVGELNQTLSTLENGDRLLRSETRPRGLVSLFRSDNVEEQSRWRDYQGTIQPLEYRYERTGRRPKFLHMLFDWQDYQLDMDDKKHPWSLTLKPGTLDRLIYQLAVMRDLSNGEQELQYHIADGGKLKHHEILILETETVSTSLGTIEAVKLVRDRDDDSDRQTILWCAPSLGYLTVKLQHIEKDGATFTASLRELTGRDTSVFTPEQRPVNNPGFRTTP</sequence>
<dbReference type="Proteomes" id="UP000012019">
    <property type="component" value="Unassembled WGS sequence"/>
</dbReference>
<dbReference type="PATRIC" id="fig|1286106.3.peg.1644"/>
<dbReference type="Pfam" id="PF11306">
    <property type="entry name" value="DUF3108"/>
    <property type="match status" value="1"/>
</dbReference>
<reference evidence="2 3" key="1">
    <citation type="journal article" date="2013" name="Genome Announc.">
        <title>Draft Genome Sequence of Methylophaga lonarensis MPLT, a Haloalkaliphilic (Non-Methane-Utilizing) Methylotroph.</title>
        <authorList>
            <person name="Shetty S.A."/>
            <person name="Marathe N.P."/>
            <person name="Munot H."/>
            <person name="Antony C.P."/>
            <person name="Dhotre D.P."/>
            <person name="Murrell J.C."/>
            <person name="Shouche Y.S."/>
        </authorList>
    </citation>
    <scope>NUCLEOTIDE SEQUENCE [LARGE SCALE GENOMIC DNA]</scope>
    <source>
        <strain evidence="2 3">MPL</strain>
    </source>
</reference>
<evidence type="ECO:0000313" key="2">
    <source>
        <dbReference type="EMBL" id="EMR12832.1"/>
    </source>
</evidence>
<accession>M7P030</accession>
<dbReference type="EMBL" id="APHR01000040">
    <property type="protein sequence ID" value="EMR12832.1"/>
    <property type="molecule type" value="Genomic_DNA"/>
</dbReference>